<reference evidence="1 2" key="1">
    <citation type="journal article" date="2016" name="Genome Announc.">
        <title>Draft Genome Sequence of Planomonospora sphaerica JCM9374, a Rare Actinomycete.</title>
        <authorList>
            <person name="Dohra H."/>
            <person name="Suzuki T."/>
            <person name="Inoue Y."/>
            <person name="Kodani S."/>
        </authorList>
    </citation>
    <scope>NUCLEOTIDE SEQUENCE [LARGE SCALE GENOMIC DNA]</scope>
    <source>
        <strain evidence="1 2">JCM 9374</strain>
    </source>
</reference>
<reference evidence="2" key="2">
    <citation type="submission" date="2016-04" db="EMBL/GenBank/DDBJ databases">
        <title>Planomonospora sphaerica JCM9374 whole genome shotgun sequence.</title>
        <authorList>
            <person name="Suzuki T."/>
            <person name="Dohra H."/>
            <person name="Kodani S."/>
        </authorList>
    </citation>
    <scope>NUCLEOTIDE SEQUENCE [LARGE SCALE GENOMIC DNA]</scope>
    <source>
        <strain evidence="2">JCM 9374</strain>
    </source>
</reference>
<keyword evidence="2" id="KW-1185">Reference proteome</keyword>
<dbReference type="EMBL" id="BDCX01000020">
    <property type="protein sequence ID" value="GAT70877.1"/>
    <property type="molecule type" value="Genomic_DNA"/>
</dbReference>
<accession>A0A161LNC0</accession>
<dbReference type="RefSeq" id="WP_068903536.1">
    <property type="nucleotide sequence ID" value="NZ_BDCX01000020.1"/>
</dbReference>
<comment type="caution">
    <text evidence="1">The sequence shown here is derived from an EMBL/GenBank/DDBJ whole genome shotgun (WGS) entry which is preliminary data.</text>
</comment>
<proteinExistence type="predicted"/>
<evidence type="ECO:0000313" key="1">
    <source>
        <dbReference type="EMBL" id="GAT70877.1"/>
    </source>
</evidence>
<name>A0A161LNC0_9ACTN</name>
<gene>
    <name evidence="1" type="ORF">PS9374_06565</name>
</gene>
<organism evidence="1 2">
    <name type="scientific">Planomonospora sphaerica</name>
    <dbReference type="NCBI Taxonomy" id="161355"/>
    <lineage>
        <taxon>Bacteria</taxon>
        <taxon>Bacillati</taxon>
        <taxon>Actinomycetota</taxon>
        <taxon>Actinomycetes</taxon>
        <taxon>Streptosporangiales</taxon>
        <taxon>Streptosporangiaceae</taxon>
        <taxon>Planomonospora</taxon>
    </lineage>
</organism>
<sequence length="279" mass="30409">MTDQPFQPPQSVRTEKGSAVAYPEVAGPRGQRFQVLSLELGFASGLAAQANQPDSDDEGVADAATEQPSHAIGSFGVDFKACVKFAGNEQWKIGWVQTAESADFWVRYRNGARAARQRTTLPQRMRDSDTAKGCWYGDESRSKADPDDPVTVDLMDDPVITFHYPRHTGGPGLEELEGWTPTGCGGEKEFWTWLVAVREDHDHRPMDVVYLHHIHWKVVFDCVIGGGDGEPAVTVPATSGVVLIGEGVGKGGATPVLDGPGVLPRFEVNRVEQLPDEQR</sequence>
<dbReference type="Proteomes" id="UP000077701">
    <property type="component" value="Unassembled WGS sequence"/>
</dbReference>
<dbReference type="AlphaFoldDB" id="A0A161LNC0"/>
<protein>
    <submittedName>
        <fullName evidence="1">Uncharacterized protein</fullName>
    </submittedName>
</protein>
<evidence type="ECO:0000313" key="2">
    <source>
        <dbReference type="Proteomes" id="UP000077701"/>
    </source>
</evidence>